<dbReference type="InterPro" id="IPR018086">
    <property type="entry name" value="NADH_UbQ_OxRdtase_su1_CS"/>
</dbReference>
<accession>A0AAN9N3Z7</accession>
<evidence type="ECO:0000256" key="8">
    <source>
        <dbReference type="ARBA" id="ARBA00023128"/>
    </source>
</evidence>
<evidence type="ECO:0000256" key="5">
    <source>
        <dbReference type="ARBA" id="ARBA00022692"/>
    </source>
</evidence>
<evidence type="ECO:0000256" key="4">
    <source>
        <dbReference type="ARBA" id="ARBA00022640"/>
    </source>
</evidence>
<keyword evidence="6 14" id="KW-0689">Ribosomal protein</keyword>
<dbReference type="CDD" id="cd01433">
    <property type="entry name" value="Ribosomal_L16_L10e"/>
    <property type="match status" value="1"/>
</dbReference>
<dbReference type="GO" id="GO:0005762">
    <property type="term" value="C:mitochondrial large ribosomal subunit"/>
    <property type="evidence" value="ECO:0007669"/>
    <property type="project" value="TreeGrafter"/>
</dbReference>
<evidence type="ECO:0000256" key="13">
    <source>
        <dbReference type="ARBA" id="ARBA00042582"/>
    </source>
</evidence>
<dbReference type="InterPro" id="IPR036920">
    <property type="entry name" value="Ribosomal_uL16_sf"/>
</dbReference>
<organism evidence="15 16">
    <name type="scientific">Psophocarpus tetragonolobus</name>
    <name type="common">Winged bean</name>
    <name type="synonym">Dolichos tetragonolobus</name>
    <dbReference type="NCBI Taxonomy" id="3891"/>
    <lineage>
        <taxon>Eukaryota</taxon>
        <taxon>Viridiplantae</taxon>
        <taxon>Streptophyta</taxon>
        <taxon>Embryophyta</taxon>
        <taxon>Tracheophyta</taxon>
        <taxon>Spermatophyta</taxon>
        <taxon>Magnoliopsida</taxon>
        <taxon>eudicotyledons</taxon>
        <taxon>Gunneridae</taxon>
        <taxon>Pentapetalae</taxon>
        <taxon>rosids</taxon>
        <taxon>fabids</taxon>
        <taxon>Fabales</taxon>
        <taxon>Fabaceae</taxon>
        <taxon>Papilionoideae</taxon>
        <taxon>50 kb inversion clade</taxon>
        <taxon>NPAAA clade</taxon>
        <taxon>indigoferoid/millettioid clade</taxon>
        <taxon>Phaseoleae</taxon>
        <taxon>Psophocarpus</taxon>
    </lineage>
</organism>
<protein>
    <recommendedName>
        <fullName evidence="11">Large ribosomal subunit protein uL16m</fullName>
    </recommendedName>
    <alternativeName>
        <fullName evidence="12">50S ribosomal protein L16, chloroplastic</fullName>
    </alternativeName>
    <alternativeName>
        <fullName evidence="13">60S ribosomal protein L16, mitochondrial</fullName>
    </alternativeName>
</protein>
<dbReference type="PROSITE" id="PS00668">
    <property type="entry name" value="COMPLEX1_ND1_2"/>
    <property type="match status" value="1"/>
</dbReference>
<evidence type="ECO:0000256" key="11">
    <source>
        <dbReference type="ARBA" id="ARBA00035302"/>
    </source>
</evidence>
<dbReference type="GO" id="GO:0003735">
    <property type="term" value="F:structural constituent of ribosome"/>
    <property type="evidence" value="ECO:0007669"/>
    <property type="project" value="InterPro"/>
</dbReference>
<dbReference type="InterPro" id="IPR020798">
    <property type="entry name" value="Ribosomal_uL16_CS"/>
</dbReference>
<dbReference type="PRINTS" id="PR00060">
    <property type="entry name" value="RIBOSOMALL16"/>
</dbReference>
<comment type="caution">
    <text evidence="15">The sequence shown here is derived from an EMBL/GenBank/DDBJ whole genome shotgun (WGS) entry which is preliminary data.</text>
</comment>
<keyword evidence="4" id="KW-0934">Plastid</keyword>
<dbReference type="Proteomes" id="UP001386955">
    <property type="component" value="Unassembled WGS sequence"/>
</dbReference>
<evidence type="ECO:0000313" key="15">
    <source>
        <dbReference type="EMBL" id="KAK7365967.1"/>
    </source>
</evidence>
<gene>
    <name evidence="15" type="ORF">VNO78_38727</name>
</gene>
<dbReference type="InterPro" id="IPR016180">
    <property type="entry name" value="Ribosomal_uL16_dom"/>
</dbReference>
<keyword evidence="8" id="KW-0496">Mitochondrion</keyword>
<dbReference type="PROSITE" id="PS00586">
    <property type="entry name" value="RIBOSOMAL_L16_1"/>
    <property type="match status" value="1"/>
</dbReference>
<dbReference type="Pfam" id="PF00252">
    <property type="entry name" value="Ribosomal_L16"/>
    <property type="match status" value="1"/>
</dbReference>
<dbReference type="GO" id="GO:0016020">
    <property type="term" value="C:membrane"/>
    <property type="evidence" value="ECO:0007669"/>
    <property type="project" value="UniProtKB-SubCell"/>
</dbReference>
<dbReference type="PANTHER" id="PTHR12220:SF24">
    <property type="entry name" value="LARGE RIBOSOMAL SUBUNIT PROTEIN UL16M"/>
    <property type="match status" value="1"/>
</dbReference>
<name>A0AAN9N3Z7_PSOTE</name>
<dbReference type="PANTHER" id="PTHR12220">
    <property type="entry name" value="50S/60S RIBOSOMAL PROTEIN L16"/>
    <property type="match status" value="1"/>
</dbReference>
<keyword evidence="7" id="KW-1133">Transmembrane helix</keyword>
<keyword evidence="16" id="KW-1185">Reference proteome</keyword>
<evidence type="ECO:0000256" key="10">
    <source>
        <dbReference type="ARBA" id="ARBA00023274"/>
    </source>
</evidence>
<dbReference type="InterPro" id="IPR000114">
    <property type="entry name" value="Ribosomal_uL16_bact-type"/>
</dbReference>
<evidence type="ECO:0000256" key="7">
    <source>
        <dbReference type="ARBA" id="ARBA00022989"/>
    </source>
</evidence>
<dbReference type="SUPFAM" id="SSF54686">
    <property type="entry name" value="Ribosomal protein L16p/L10e"/>
    <property type="match status" value="1"/>
</dbReference>
<dbReference type="GO" id="GO:0019843">
    <property type="term" value="F:rRNA binding"/>
    <property type="evidence" value="ECO:0007669"/>
    <property type="project" value="InterPro"/>
</dbReference>
<evidence type="ECO:0000256" key="3">
    <source>
        <dbReference type="ARBA" id="ARBA00008931"/>
    </source>
</evidence>
<dbReference type="InterPro" id="IPR047873">
    <property type="entry name" value="Ribosomal_uL16"/>
</dbReference>
<proteinExistence type="inferred from homology"/>
<comment type="subcellular location">
    <subcellularLocation>
        <location evidence="1">Membrane</location>
        <topology evidence="1">Multi-pass membrane protein</topology>
    </subcellularLocation>
    <subcellularLocation>
        <location evidence="2">Mitochondrion</location>
    </subcellularLocation>
</comment>
<keyword evidence="10 14" id="KW-0687">Ribonucleoprotein</keyword>
<dbReference type="EMBL" id="JAYMYS010000257">
    <property type="protein sequence ID" value="KAK7365967.1"/>
    <property type="molecule type" value="Genomic_DNA"/>
</dbReference>
<comment type="similarity">
    <text evidence="3 14">Belongs to the universal ribosomal protein uL16 family.</text>
</comment>
<dbReference type="InterPro" id="IPR001694">
    <property type="entry name" value="NADH_UbQ_OxRdtase_su1/FPO"/>
</dbReference>
<keyword evidence="5" id="KW-0812">Transmembrane</keyword>
<reference evidence="15 16" key="1">
    <citation type="submission" date="2024-01" db="EMBL/GenBank/DDBJ databases">
        <title>The genomes of 5 underutilized Papilionoideae crops provide insights into root nodulation and disease resistanc.</title>
        <authorList>
            <person name="Jiang F."/>
        </authorList>
    </citation>
    <scope>NUCLEOTIDE SEQUENCE [LARGE SCALE GENOMIC DNA]</scope>
    <source>
        <strain evidence="15">DUOXIRENSHENG_FW03</strain>
        <tissue evidence="15">Leaves</tissue>
    </source>
</reference>
<evidence type="ECO:0000256" key="1">
    <source>
        <dbReference type="ARBA" id="ARBA00004141"/>
    </source>
</evidence>
<evidence type="ECO:0000256" key="9">
    <source>
        <dbReference type="ARBA" id="ARBA00023136"/>
    </source>
</evidence>
<evidence type="ECO:0000256" key="14">
    <source>
        <dbReference type="RuleBase" id="RU004413"/>
    </source>
</evidence>
<evidence type="ECO:0000256" key="12">
    <source>
        <dbReference type="ARBA" id="ARBA00035526"/>
    </source>
</evidence>
<dbReference type="AlphaFoldDB" id="A0AAN9N3Z7"/>
<sequence length="469" mass="50904">MLSHRQRLGKRGRATCRETCTCGSGRGPRYTVLICVGPRNSSEIVMAQKQIWSGIPLFPVLVMFFISRLAETNRAPFDLPEAEAESVAGYNVEYARDAILNSPLLAEANVPGSRGLILTETRGGSLPTSKSKILGVGACWGRALFILHSKLMNVGSGVSALLSKRELGKANSLLGRARGLVKNSQTNPAGWSISEILSAGKPETDDHGPDLISTGAGCYVSCSAPSLLLSLRKDFAVFSLDDLVERVRYIGVKDGVGSVRLVIVRPGRKVFLPLSLKERLDLFEPNDSGLKLSLSRAASLLDRRGEASQSMGQRIKRFDFVSRDSPQVGFESRVMGDYPARCSRGCKPDGTKLGFGRYGTQSCRAGRLSYRAIEAARRAIIGHFHRAMSGQFRKNGKIWVRVFADIPITGKPTEVRMGRGKGNPTGWIARVSTGQVLFEMDGVSLSNARQAATLAAHKPCSSTKFVQWS</sequence>
<dbReference type="GO" id="GO:0032543">
    <property type="term" value="P:mitochondrial translation"/>
    <property type="evidence" value="ECO:0007669"/>
    <property type="project" value="TreeGrafter"/>
</dbReference>
<dbReference type="Pfam" id="PF00146">
    <property type="entry name" value="NADHdh"/>
    <property type="match status" value="1"/>
</dbReference>
<dbReference type="NCBIfam" id="TIGR01164">
    <property type="entry name" value="rplP_bact"/>
    <property type="match status" value="1"/>
</dbReference>
<evidence type="ECO:0000256" key="2">
    <source>
        <dbReference type="ARBA" id="ARBA00004173"/>
    </source>
</evidence>
<evidence type="ECO:0000256" key="6">
    <source>
        <dbReference type="ARBA" id="ARBA00022980"/>
    </source>
</evidence>
<dbReference type="PROSITE" id="PS00701">
    <property type="entry name" value="RIBOSOMAL_L16_2"/>
    <property type="match status" value="1"/>
</dbReference>
<evidence type="ECO:0000313" key="16">
    <source>
        <dbReference type="Proteomes" id="UP001386955"/>
    </source>
</evidence>
<dbReference type="Gene3D" id="3.90.1170.10">
    <property type="entry name" value="Ribosomal protein L10e/L16"/>
    <property type="match status" value="1"/>
</dbReference>
<keyword evidence="9" id="KW-0472">Membrane</keyword>